<dbReference type="Gene3D" id="3.40.50.300">
    <property type="entry name" value="P-loop containing nucleotide triphosphate hydrolases"/>
    <property type="match status" value="1"/>
</dbReference>
<sequence length="321" mass="36035">MEVFETHRSLIEDYAAFTDSLVEVRDEKIKDYLERERAAKVRWPDPWISLNPAFASGGTVDELVGTGLLHPDCGRFFRVKRDSGDPGGRSLTLYRHQREAIEAARDGSSYVLTTGTGSGKSLSYIVPVVDSVLRDPRPNRISAIVVYPMNALANSQLHELKKYLEWGIPVDGRSVTFDRYTGQDLAESRQRILDRRPDILLTNYVMLEYILTRPPSQPSARTRHGATSRRPARPLVAASPDLCVRSQRRSDFTRYRRVLWAAGISREASQVGIAIDIQSGLLVAEDALGLLFFLLAHPLLDGLPFIWVEGLESVHPLIELL</sequence>
<dbReference type="InterPro" id="IPR027417">
    <property type="entry name" value="P-loop_NTPase"/>
</dbReference>
<dbReference type="GO" id="GO:0005524">
    <property type="term" value="F:ATP binding"/>
    <property type="evidence" value="ECO:0007669"/>
    <property type="project" value="InterPro"/>
</dbReference>
<dbReference type="RefSeq" id="WP_011437229.1">
    <property type="nucleotide sequence ID" value="NC_007777.1"/>
</dbReference>
<dbReference type="GO" id="GO:0003677">
    <property type="term" value="F:DNA binding"/>
    <property type="evidence" value="ECO:0007669"/>
    <property type="project" value="TreeGrafter"/>
</dbReference>
<dbReference type="SMART" id="SM00487">
    <property type="entry name" value="DEXDc"/>
    <property type="match status" value="1"/>
</dbReference>
<feature type="domain" description="Helicase ATP-binding" evidence="1">
    <location>
        <begin position="89"/>
        <end position="306"/>
    </location>
</feature>
<evidence type="ECO:0000313" key="3">
    <source>
        <dbReference type="Proteomes" id="UP000001937"/>
    </source>
</evidence>
<dbReference type="AlphaFoldDB" id="Q2J942"/>
<dbReference type="EMBL" id="CP000249">
    <property type="protein sequence ID" value="ABD12200.1"/>
    <property type="molecule type" value="Genomic_DNA"/>
</dbReference>
<evidence type="ECO:0000259" key="1">
    <source>
        <dbReference type="SMART" id="SM00487"/>
    </source>
</evidence>
<reference evidence="2 3" key="1">
    <citation type="journal article" date="2007" name="Genome Res.">
        <title>Genome characteristics of facultatively symbiotic Frankia sp. strains reflect host range and host plant biogeography.</title>
        <authorList>
            <person name="Normand P."/>
            <person name="Lapierre P."/>
            <person name="Tisa L.S."/>
            <person name="Gogarten J.P."/>
            <person name="Alloisio N."/>
            <person name="Bagnarol E."/>
            <person name="Bassi C.A."/>
            <person name="Berry A.M."/>
            <person name="Bickhart D.M."/>
            <person name="Choisne N."/>
            <person name="Couloux A."/>
            <person name="Cournoyer B."/>
            <person name="Cruveiller S."/>
            <person name="Daubin V."/>
            <person name="Demange N."/>
            <person name="Francino M.P."/>
            <person name="Goltsman E."/>
            <person name="Huang Y."/>
            <person name="Kopp O.R."/>
            <person name="Labarre L."/>
            <person name="Lapidus A."/>
            <person name="Lavire C."/>
            <person name="Marechal J."/>
            <person name="Martinez M."/>
            <person name="Mastronunzio J.E."/>
            <person name="Mullin B.C."/>
            <person name="Niemann J."/>
            <person name="Pujic P."/>
            <person name="Rawnsley T."/>
            <person name="Rouy Z."/>
            <person name="Schenowitz C."/>
            <person name="Sellstedt A."/>
            <person name="Tavares F."/>
            <person name="Tomkins J.P."/>
            <person name="Vallenet D."/>
            <person name="Valverde C."/>
            <person name="Wall L.G."/>
            <person name="Wang Y."/>
            <person name="Medigue C."/>
            <person name="Benson D.R."/>
        </authorList>
    </citation>
    <scope>NUCLEOTIDE SEQUENCE [LARGE SCALE GENOMIC DNA]</scope>
    <source>
        <strain evidence="3">DSM 45818 / CECT 9043 / CcI3</strain>
    </source>
</reference>
<dbReference type="KEGG" id="fra:Francci3_2842"/>
<dbReference type="Pfam" id="PF00270">
    <property type="entry name" value="DEAD"/>
    <property type="match status" value="1"/>
</dbReference>
<gene>
    <name evidence="2" type="ordered locus">Francci3_2842</name>
</gene>
<dbReference type="GO" id="GO:0004386">
    <property type="term" value="F:helicase activity"/>
    <property type="evidence" value="ECO:0007669"/>
    <property type="project" value="UniProtKB-KW"/>
</dbReference>
<dbReference type="STRING" id="106370.Francci3_2842"/>
<dbReference type="PANTHER" id="PTHR47962">
    <property type="entry name" value="ATP-DEPENDENT HELICASE LHR-RELATED-RELATED"/>
    <property type="match status" value="1"/>
</dbReference>
<dbReference type="PANTHER" id="PTHR47962:SF5">
    <property type="entry name" value="ATP-DEPENDENT HELICASE LHR-RELATED"/>
    <property type="match status" value="1"/>
</dbReference>
<dbReference type="SUPFAM" id="SSF52540">
    <property type="entry name" value="P-loop containing nucleoside triphosphate hydrolases"/>
    <property type="match status" value="1"/>
</dbReference>
<accession>Q2J942</accession>
<dbReference type="HOGENOM" id="CLU_865327_0_0_11"/>
<name>Q2J942_FRACC</name>
<dbReference type="eggNOG" id="COG1205">
    <property type="taxonomic scope" value="Bacteria"/>
</dbReference>
<evidence type="ECO:0000313" key="2">
    <source>
        <dbReference type="EMBL" id="ABD12200.1"/>
    </source>
</evidence>
<keyword evidence="2" id="KW-0547">Nucleotide-binding</keyword>
<keyword evidence="2" id="KW-0347">Helicase</keyword>
<protein>
    <submittedName>
        <fullName evidence="2">DEAD/DEAH box helicase-like</fullName>
    </submittedName>
</protein>
<keyword evidence="2" id="KW-0378">Hydrolase</keyword>
<keyword evidence="2" id="KW-0067">ATP-binding</keyword>
<keyword evidence="3" id="KW-1185">Reference proteome</keyword>
<dbReference type="InterPro" id="IPR011545">
    <property type="entry name" value="DEAD/DEAH_box_helicase_dom"/>
</dbReference>
<dbReference type="GO" id="GO:0016887">
    <property type="term" value="F:ATP hydrolysis activity"/>
    <property type="evidence" value="ECO:0007669"/>
    <property type="project" value="TreeGrafter"/>
</dbReference>
<dbReference type="Proteomes" id="UP000001937">
    <property type="component" value="Chromosome"/>
</dbReference>
<dbReference type="InterPro" id="IPR052511">
    <property type="entry name" value="ATP-dep_Helicase"/>
</dbReference>
<organism evidence="2 3">
    <name type="scientific">Frankia casuarinae (strain DSM 45818 / CECT 9043 / HFP020203 / CcI3)</name>
    <dbReference type="NCBI Taxonomy" id="106370"/>
    <lineage>
        <taxon>Bacteria</taxon>
        <taxon>Bacillati</taxon>
        <taxon>Actinomycetota</taxon>
        <taxon>Actinomycetes</taxon>
        <taxon>Frankiales</taxon>
        <taxon>Frankiaceae</taxon>
        <taxon>Frankia</taxon>
    </lineage>
</organism>
<dbReference type="InterPro" id="IPR014001">
    <property type="entry name" value="Helicase_ATP-bd"/>
</dbReference>
<proteinExistence type="predicted"/>